<evidence type="ECO:0000313" key="1">
    <source>
        <dbReference type="EMBL" id="QPB08349.1"/>
    </source>
</evidence>
<dbReference type="Proteomes" id="UP000662754">
    <property type="component" value="Segment"/>
</dbReference>
<dbReference type="EMBL" id="MW147367">
    <property type="protein sequence ID" value="QPB08349.1"/>
    <property type="molecule type" value="Genomic_DNA"/>
</dbReference>
<protein>
    <submittedName>
        <fullName evidence="1">Uncharacterized protein</fullName>
    </submittedName>
</protein>
<dbReference type="KEGG" id="vg:77945504"/>
<dbReference type="GeneID" id="77945504"/>
<dbReference type="Gene3D" id="2.30.30.100">
    <property type="match status" value="1"/>
</dbReference>
<sequence length="153" mass="17021">MADQIIVFKNGERVITTLQEVYEGEGDDKRGVCLLMSNPYILDLIEVSDKPDEMNLQVKFSKWCPYSVDYQFRVPYDAVLAIGEPDQGLLTAYRSKVESMISTEDGRVPRADEVMAATAAGYENTPNWQQQQQAINDAMADAATPPAVNPEVV</sequence>
<keyword evidence="2" id="KW-1185">Reference proteome</keyword>
<name>A0A873WAY8_9CAUD</name>
<organism evidence="1 2">
    <name type="scientific">Synechococcus phage S-H9-2</name>
    <dbReference type="NCBI Taxonomy" id="2783669"/>
    <lineage>
        <taxon>Viruses</taxon>
        <taxon>Duplodnaviria</taxon>
        <taxon>Heunggongvirae</taxon>
        <taxon>Uroviricota</taxon>
        <taxon>Caudoviricetes</taxon>
        <taxon>Pantevenvirales</taxon>
        <taxon>Kyanoviridae</taxon>
        <taxon>Yushanluvirus</taxon>
        <taxon>Yushanluvirus satich</taxon>
    </lineage>
</organism>
<reference evidence="1" key="1">
    <citation type="submission" date="2020-10" db="EMBL/GenBank/DDBJ databases">
        <title>The Isolation and Genome Sequence of a Novel Cyanophage S-H9-2 from the Yellow Sea, China.</title>
        <authorList>
            <person name="Jiang T."/>
            <person name="Luo L."/>
        </authorList>
    </citation>
    <scope>NUCLEOTIDE SEQUENCE</scope>
</reference>
<evidence type="ECO:0000313" key="2">
    <source>
        <dbReference type="Proteomes" id="UP000662754"/>
    </source>
</evidence>
<dbReference type="RefSeq" id="YP_010669334.1">
    <property type="nucleotide sequence ID" value="NC_070960.1"/>
</dbReference>
<accession>A0A873WAY8</accession>
<proteinExistence type="predicted"/>